<dbReference type="CDD" id="cd16936">
    <property type="entry name" value="HATPase_RsbW-like"/>
    <property type="match status" value="1"/>
</dbReference>
<dbReference type="InterPro" id="IPR050267">
    <property type="entry name" value="Anti-sigma-factor_SerPK"/>
</dbReference>
<accession>A0ABX8C8A6</accession>
<evidence type="ECO:0000313" key="4">
    <source>
        <dbReference type="Proteomes" id="UP000678016"/>
    </source>
</evidence>
<dbReference type="InterPro" id="IPR036890">
    <property type="entry name" value="HATPase_C_sf"/>
</dbReference>
<proteinExistence type="predicted"/>
<dbReference type="SUPFAM" id="SSF55874">
    <property type="entry name" value="ATPase domain of HSP90 chaperone/DNA topoisomerase II/histidine kinase"/>
    <property type="match status" value="1"/>
</dbReference>
<dbReference type="PANTHER" id="PTHR35526:SF3">
    <property type="entry name" value="ANTI-SIGMA-F FACTOR RSBW"/>
    <property type="match status" value="1"/>
</dbReference>
<protein>
    <submittedName>
        <fullName evidence="3">ATP-binding protein</fullName>
    </submittedName>
</protein>
<feature type="domain" description="Histidine kinase/HSP90-like ATPase" evidence="2">
    <location>
        <begin position="11"/>
        <end position="116"/>
    </location>
</feature>
<keyword evidence="4" id="KW-1185">Reference proteome</keyword>
<dbReference type="EMBL" id="CP074132">
    <property type="protein sequence ID" value="QUX29692.1"/>
    <property type="molecule type" value="Genomic_DNA"/>
</dbReference>
<evidence type="ECO:0000313" key="3">
    <source>
        <dbReference type="EMBL" id="QUX29692.1"/>
    </source>
</evidence>
<keyword evidence="3" id="KW-0067">ATP-binding</keyword>
<dbReference type="Proteomes" id="UP000678016">
    <property type="component" value="Chromosome"/>
</dbReference>
<keyword evidence="1" id="KW-0808">Transferase</keyword>
<keyword evidence="1" id="KW-0723">Serine/threonine-protein kinase</keyword>
<evidence type="ECO:0000259" key="2">
    <source>
        <dbReference type="Pfam" id="PF13581"/>
    </source>
</evidence>
<keyword evidence="3" id="KW-0547">Nucleotide-binding</keyword>
<dbReference type="Pfam" id="PF13581">
    <property type="entry name" value="HATPase_c_2"/>
    <property type="match status" value="1"/>
</dbReference>
<sequence length="145" mass="15538">MRVAIFGPLPSQVRQMRAWCRNGVSVDPLRALRIELVASELATNALTHSASGQACGHIRVEMESLPGRLVRIAVTDDGPRPGHTVCLPRLSSEVDALAACGRGLRLVDCLSVEWGWNGEPGTPLTVWAHIDPYAPVPDPDEAVAA</sequence>
<gene>
    <name evidence="3" type="ORF">KGD83_03700</name>
</gene>
<dbReference type="Gene3D" id="3.30.565.10">
    <property type="entry name" value="Histidine kinase-like ATPase, C-terminal domain"/>
    <property type="match status" value="1"/>
</dbReference>
<reference evidence="4" key="1">
    <citation type="submission" date="2021-05" db="EMBL/GenBank/DDBJ databases">
        <title>Direct Submission.</title>
        <authorList>
            <person name="Li K."/>
            <person name="Gao J."/>
        </authorList>
    </citation>
    <scope>NUCLEOTIDE SEQUENCE [LARGE SCALE GENOMIC DNA]</scope>
    <source>
        <strain evidence="4">HDS12</strain>
    </source>
</reference>
<organism evidence="3 4">
    <name type="scientific">Nocardiopsis akebiae</name>
    <dbReference type="NCBI Taxonomy" id="2831968"/>
    <lineage>
        <taxon>Bacteria</taxon>
        <taxon>Bacillati</taxon>
        <taxon>Actinomycetota</taxon>
        <taxon>Actinomycetes</taxon>
        <taxon>Streptosporangiales</taxon>
        <taxon>Nocardiopsidaceae</taxon>
        <taxon>Nocardiopsis</taxon>
    </lineage>
</organism>
<evidence type="ECO:0000256" key="1">
    <source>
        <dbReference type="ARBA" id="ARBA00022527"/>
    </source>
</evidence>
<dbReference type="GO" id="GO:0005524">
    <property type="term" value="F:ATP binding"/>
    <property type="evidence" value="ECO:0007669"/>
    <property type="project" value="UniProtKB-KW"/>
</dbReference>
<keyword evidence="1" id="KW-0418">Kinase</keyword>
<dbReference type="PANTHER" id="PTHR35526">
    <property type="entry name" value="ANTI-SIGMA-F FACTOR RSBW-RELATED"/>
    <property type="match status" value="1"/>
</dbReference>
<name>A0ABX8C8A6_9ACTN</name>
<dbReference type="InterPro" id="IPR003594">
    <property type="entry name" value="HATPase_dom"/>
</dbReference>